<dbReference type="AlphaFoldDB" id="A0A8J5WPD8"/>
<evidence type="ECO:0000256" key="1">
    <source>
        <dbReference type="PROSITE-ProRule" id="PRU00470"/>
    </source>
</evidence>
<gene>
    <name evidence="3" type="ORF">GUJ93_ZPchr0012g21530</name>
</gene>
<evidence type="ECO:0000259" key="2">
    <source>
        <dbReference type="PROSITE" id="PS51141"/>
    </source>
</evidence>
<dbReference type="InterPro" id="IPR004333">
    <property type="entry name" value="SBP_dom"/>
</dbReference>
<organism evidence="3 4">
    <name type="scientific">Zizania palustris</name>
    <name type="common">Northern wild rice</name>
    <dbReference type="NCBI Taxonomy" id="103762"/>
    <lineage>
        <taxon>Eukaryota</taxon>
        <taxon>Viridiplantae</taxon>
        <taxon>Streptophyta</taxon>
        <taxon>Embryophyta</taxon>
        <taxon>Tracheophyta</taxon>
        <taxon>Spermatophyta</taxon>
        <taxon>Magnoliopsida</taxon>
        <taxon>Liliopsida</taxon>
        <taxon>Poales</taxon>
        <taxon>Poaceae</taxon>
        <taxon>BOP clade</taxon>
        <taxon>Oryzoideae</taxon>
        <taxon>Oryzeae</taxon>
        <taxon>Zizaniinae</taxon>
        <taxon>Zizania</taxon>
    </lineage>
</organism>
<dbReference type="PANTHER" id="PTHR31251">
    <property type="entry name" value="SQUAMOSA PROMOTER-BINDING-LIKE PROTEIN 4"/>
    <property type="match status" value="1"/>
</dbReference>
<feature type="domain" description="SBP-type" evidence="2">
    <location>
        <begin position="96"/>
        <end position="173"/>
    </location>
</feature>
<reference evidence="3" key="2">
    <citation type="submission" date="2021-02" db="EMBL/GenBank/DDBJ databases">
        <authorList>
            <person name="Kimball J.A."/>
            <person name="Haas M.W."/>
            <person name="Macchietto M."/>
            <person name="Kono T."/>
            <person name="Duquette J."/>
            <person name="Shao M."/>
        </authorList>
    </citation>
    <scope>NUCLEOTIDE SEQUENCE</scope>
    <source>
        <tissue evidence="3">Fresh leaf tissue</tissue>
    </source>
</reference>
<keyword evidence="1" id="KW-0479">Metal-binding</keyword>
<dbReference type="GO" id="GO:0003677">
    <property type="term" value="F:DNA binding"/>
    <property type="evidence" value="ECO:0007669"/>
    <property type="project" value="InterPro"/>
</dbReference>
<reference evidence="3" key="1">
    <citation type="journal article" date="2021" name="bioRxiv">
        <title>Whole Genome Assembly and Annotation of Northern Wild Rice, Zizania palustris L., Supports a Whole Genome Duplication in the Zizania Genus.</title>
        <authorList>
            <person name="Haas M."/>
            <person name="Kono T."/>
            <person name="Macchietto M."/>
            <person name="Millas R."/>
            <person name="McGilp L."/>
            <person name="Shao M."/>
            <person name="Duquette J."/>
            <person name="Hirsch C.N."/>
            <person name="Kimball J."/>
        </authorList>
    </citation>
    <scope>NUCLEOTIDE SEQUENCE</scope>
    <source>
        <tissue evidence="3">Fresh leaf tissue</tissue>
    </source>
</reference>
<dbReference type="EMBL" id="JAAALK010000080">
    <property type="protein sequence ID" value="KAG8095145.1"/>
    <property type="molecule type" value="Genomic_DNA"/>
</dbReference>
<keyword evidence="4" id="KW-1185">Reference proteome</keyword>
<dbReference type="GO" id="GO:0008270">
    <property type="term" value="F:zinc ion binding"/>
    <property type="evidence" value="ECO:0007669"/>
    <property type="project" value="UniProtKB-KW"/>
</dbReference>
<dbReference type="Pfam" id="PF03110">
    <property type="entry name" value="SBP"/>
    <property type="match status" value="1"/>
</dbReference>
<protein>
    <recommendedName>
        <fullName evidence="2">SBP-type domain-containing protein</fullName>
    </recommendedName>
</protein>
<accession>A0A8J5WPD8</accession>
<dbReference type="InterPro" id="IPR044817">
    <property type="entry name" value="SBP-like"/>
</dbReference>
<dbReference type="PANTHER" id="PTHR31251:SF209">
    <property type="entry name" value="SQUAMOSA PROMOTER-BINDING-LIKE PROTEIN 13"/>
    <property type="match status" value="1"/>
</dbReference>
<name>A0A8J5WPD8_ZIZPA</name>
<sequence length="277" mass="30548">MPRRLLHLASPSLRPCHPRVSGFLRLASRSTNQCRAPEIPAPALSAMECTPVAAQSSFFPPPPSLVWDWDATAGEAAGRKRGKHRGGGTPAAGDAGVRCQVEGCGVGLGGSKEYYRKHRVCEVHTKCPRVVVAGKERRFCQQCSRFHSLSEFDQKKRSCRRRLSDHNARRRKPQTDVFAFGLATLPGSLFDNRRQISFSLNKAPLSHVNTMSNTSWTSNLQLSQVMDMGERSPNAWEDSGNIHLSNAFPTVCHDIDEYLPIKVAVARLVGAGRVLCM</sequence>
<dbReference type="PROSITE" id="PS51141">
    <property type="entry name" value="ZF_SBP"/>
    <property type="match status" value="1"/>
</dbReference>
<comment type="caution">
    <text evidence="3">The sequence shown here is derived from an EMBL/GenBank/DDBJ whole genome shotgun (WGS) entry which is preliminary data.</text>
</comment>
<evidence type="ECO:0000313" key="3">
    <source>
        <dbReference type="EMBL" id="KAG8095145.1"/>
    </source>
</evidence>
<keyword evidence="1" id="KW-0863">Zinc-finger</keyword>
<evidence type="ECO:0000313" key="4">
    <source>
        <dbReference type="Proteomes" id="UP000729402"/>
    </source>
</evidence>
<keyword evidence="1" id="KW-0862">Zinc</keyword>
<dbReference type="OrthoDB" id="514967at2759"/>
<dbReference type="Proteomes" id="UP000729402">
    <property type="component" value="Unassembled WGS sequence"/>
</dbReference>
<proteinExistence type="predicted"/>